<evidence type="ECO:0000256" key="1">
    <source>
        <dbReference type="ARBA" id="ARBA00023125"/>
    </source>
</evidence>
<protein>
    <submittedName>
        <fullName evidence="5">Putative TetR family transcriptional regulator</fullName>
    </submittedName>
</protein>
<sequence>MTAVSSDAPTDLTGLAGRATSTRADTRETHQRLIDAVQAWVATHGAPPERLADIAAMADVSTATAYRHFASHDDAIQAFVLQLPIRAVERFTESGGTTDDPVESFARWNRAWVDACVEHGELAVHLRSPIGFLQRRDEHDPVIEYACAQIEPLLEQLDGDTTMMLFMWNVTSDPREVLDLQRLGWSPDAIADFVTRAVLATPPATGAPTA</sequence>
<keyword evidence="6" id="KW-1185">Reference proteome</keyword>
<feature type="DNA-binding region" description="H-T-H motif" evidence="2">
    <location>
        <begin position="50"/>
        <end position="69"/>
    </location>
</feature>
<dbReference type="SUPFAM" id="SSF46689">
    <property type="entry name" value="Homeodomain-like"/>
    <property type="match status" value="1"/>
</dbReference>
<evidence type="ECO:0000256" key="2">
    <source>
        <dbReference type="PROSITE-ProRule" id="PRU00335"/>
    </source>
</evidence>
<dbReference type="InterPro" id="IPR009057">
    <property type="entry name" value="Homeodomain-like_sf"/>
</dbReference>
<organism evidence="5 6">
    <name type="scientific">Ilumatobacter coccineus (strain NBRC 103263 / KCTC 29153 / YM16-304)</name>
    <dbReference type="NCBI Taxonomy" id="1313172"/>
    <lineage>
        <taxon>Bacteria</taxon>
        <taxon>Bacillati</taxon>
        <taxon>Actinomycetota</taxon>
        <taxon>Acidimicrobiia</taxon>
        <taxon>Acidimicrobiales</taxon>
        <taxon>Ilumatobacteraceae</taxon>
        <taxon>Ilumatobacter</taxon>
    </lineage>
</organism>
<feature type="domain" description="HTH tetR-type" evidence="4">
    <location>
        <begin position="27"/>
        <end position="87"/>
    </location>
</feature>
<accession>A0A6C7DVX9</accession>
<gene>
    <name evidence="5" type="ORF">YM304_05000</name>
</gene>
<feature type="region of interest" description="Disordered" evidence="3">
    <location>
        <begin position="1"/>
        <end position="27"/>
    </location>
</feature>
<dbReference type="EMBL" id="AP012057">
    <property type="protein sequence ID" value="BAN00814.1"/>
    <property type="molecule type" value="Genomic_DNA"/>
</dbReference>
<proteinExistence type="predicted"/>
<dbReference type="KEGG" id="aym:YM304_05000"/>
<keyword evidence="1 2" id="KW-0238">DNA-binding</keyword>
<dbReference type="GO" id="GO:0003677">
    <property type="term" value="F:DNA binding"/>
    <property type="evidence" value="ECO:0007669"/>
    <property type="project" value="UniProtKB-UniRule"/>
</dbReference>
<dbReference type="PROSITE" id="PS50977">
    <property type="entry name" value="HTH_TETR_2"/>
    <property type="match status" value="1"/>
</dbReference>
<name>A0A6C7DVX9_ILUCY</name>
<evidence type="ECO:0000259" key="4">
    <source>
        <dbReference type="PROSITE" id="PS50977"/>
    </source>
</evidence>
<dbReference type="AlphaFoldDB" id="A0A6C7DVX9"/>
<dbReference type="Proteomes" id="UP000011863">
    <property type="component" value="Chromosome"/>
</dbReference>
<dbReference type="Gene3D" id="1.10.357.10">
    <property type="entry name" value="Tetracycline Repressor, domain 2"/>
    <property type="match status" value="1"/>
</dbReference>
<reference evidence="5 6" key="1">
    <citation type="journal article" date="2013" name="Int. J. Syst. Evol. Microbiol.">
        <title>Ilumatobacter nonamiense sp. nov. and Ilumatobacter coccineum sp. nov., isolated from seashore sand.</title>
        <authorList>
            <person name="Matsumoto A."/>
            <person name="Kasai H."/>
            <person name="Matsuo Y."/>
            <person name="Shizuri Y."/>
            <person name="Ichikawa N."/>
            <person name="Fujita N."/>
            <person name="Omura S."/>
            <person name="Takahashi Y."/>
        </authorList>
    </citation>
    <scope>NUCLEOTIDE SEQUENCE [LARGE SCALE GENOMIC DNA]</scope>
    <source>
        <strain evidence="6">NBRC 103263 / KCTC 29153 / YM16-304</strain>
    </source>
</reference>
<evidence type="ECO:0000313" key="6">
    <source>
        <dbReference type="Proteomes" id="UP000011863"/>
    </source>
</evidence>
<dbReference type="InterPro" id="IPR001647">
    <property type="entry name" value="HTH_TetR"/>
</dbReference>
<evidence type="ECO:0000313" key="5">
    <source>
        <dbReference type="EMBL" id="BAN00814.1"/>
    </source>
</evidence>
<evidence type="ECO:0000256" key="3">
    <source>
        <dbReference type="SAM" id="MobiDB-lite"/>
    </source>
</evidence>